<evidence type="ECO:0000256" key="2">
    <source>
        <dbReference type="ARBA" id="ARBA00022448"/>
    </source>
</evidence>
<sequence length="585" mass="67123">MNKQVSEVQLHLDCQRRLTRPWWFVSFTFPLICAAFAPLANLFSILSFVEPWVVAIFTTVEPKDPPWLLPLNSVALATAVIANILLLLNFARRIRNIVAQPLTILLWYISGTLHVTALSLTRYGGRNTVFSQAYYYALLASIMHIGMATLLLLSFLPSLPLPLLKGIFPAYSSRALILTAPQRTLMLQSLFFTLYLALGAGIFAALNQWSYLDAIYWTDYSLLTIGFGSDFTLVSPVAKGILIPYVAIGIFILGLVIGSIRKLFLANFRERILWGKEIVEKEREKWWRSRMKKKKSKGLWLALRHCRRKHESDLLQDEKYQTPMKWSKEEWELMKALRSRSDARRRYVSLLVTSTVFFSIWFGGALVFVFTERAQHGFTYPLSLYFTYVSLLTIGYGDVIPRSGAGKPVFVLWSISSIPAVTLLISDIQDTFARWVKEGPVEHVFGRWLVGSVGDDEFIHEHEDKMGEGTSGEYDDVQFEKSDVGEIRSVQGSKEGLRKAHAILRAVRSILEDEESKQYSWEEWQKWLWLLELDKDKGCEEGHVSNWTWIGDDGPLLTRLSEKIWLLKRLRQKVDQQLQDVFGSF</sequence>
<evidence type="ECO:0000313" key="11">
    <source>
        <dbReference type="Proteomes" id="UP000054549"/>
    </source>
</evidence>
<proteinExistence type="predicted"/>
<dbReference type="GO" id="GO:0022841">
    <property type="term" value="F:potassium ion leak channel activity"/>
    <property type="evidence" value="ECO:0007669"/>
    <property type="project" value="TreeGrafter"/>
</dbReference>
<dbReference type="InterPro" id="IPR013099">
    <property type="entry name" value="K_chnl_dom"/>
</dbReference>
<name>A0A0C2WF13_AMAMK</name>
<feature type="transmembrane region" description="Helical" evidence="8">
    <location>
        <begin position="21"/>
        <end position="49"/>
    </location>
</feature>
<dbReference type="Proteomes" id="UP000054549">
    <property type="component" value="Unassembled WGS sequence"/>
</dbReference>
<dbReference type="InParanoid" id="A0A0C2WF13"/>
<feature type="domain" description="Potassium channel" evidence="9">
    <location>
        <begin position="191"/>
        <end position="264"/>
    </location>
</feature>
<dbReference type="GO" id="GO:0015271">
    <property type="term" value="F:outward rectifier potassium channel activity"/>
    <property type="evidence" value="ECO:0007669"/>
    <property type="project" value="TreeGrafter"/>
</dbReference>
<keyword evidence="3 8" id="KW-0812">Transmembrane</keyword>
<accession>A0A0C2WF13</accession>
<feature type="transmembrane region" description="Helical" evidence="8">
    <location>
        <begin position="377"/>
        <end position="397"/>
    </location>
</feature>
<dbReference type="STRING" id="946122.A0A0C2WF13"/>
<evidence type="ECO:0000256" key="5">
    <source>
        <dbReference type="ARBA" id="ARBA00023065"/>
    </source>
</evidence>
<feature type="transmembrane region" description="Helical" evidence="8">
    <location>
        <begin position="69"/>
        <end position="90"/>
    </location>
</feature>
<feature type="transmembrane region" description="Helical" evidence="8">
    <location>
        <begin position="242"/>
        <end position="264"/>
    </location>
</feature>
<dbReference type="EMBL" id="KN818306">
    <property type="protein sequence ID" value="KIL59972.1"/>
    <property type="molecule type" value="Genomic_DNA"/>
</dbReference>
<comment type="subcellular location">
    <subcellularLocation>
        <location evidence="1">Membrane</location>
        <topology evidence="1">Multi-pass membrane protein</topology>
    </subcellularLocation>
</comment>
<evidence type="ECO:0000259" key="9">
    <source>
        <dbReference type="Pfam" id="PF07885"/>
    </source>
</evidence>
<dbReference type="Pfam" id="PF07885">
    <property type="entry name" value="Ion_trans_2"/>
    <property type="match status" value="2"/>
</dbReference>
<evidence type="ECO:0000256" key="8">
    <source>
        <dbReference type="SAM" id="Phobius"/>
    </source>
</evidence>
<organism evidence="10 11">
    <name type="scientific">Amanita muscaria (strain Koide BX008)</name>
    <dbReference type="NCBI Taxonomy" id="946122"/>
    <lineage>
        <taxon>Eukaryota</taxon>
        <taxon>Fungi</taxon>
        <taxon>Dikarya</taxon>
        <taxon>Basidiomycota</taxon>
        <taxon>Agaricomycotina</taxon>
        <taxon>Agaricomycetes</taxon>
        <taxon>Agaricomycetidae</taxon>
        <taxon>Agaricales</taxon>
        <taxon>Pluteineae</taxon>
        <taxon>Amanitaceae</taxon>
        <taxon>Amanita</taxon>
    </lineage>
</organism>
<protein>
    <recommendedName>
        <fullName evidence="9">Potassium channel domain-containing protein</fullName>
    </recommendedName>
</protein>
<keyword evidence="7" id="KW-0407">Ion channel</keyword>
<dbReference type="OrthoDB" id="297496at2759"/>
<feature type="transmembrane region" description="Helical" evidence="8">
    <location>
        <begin position="347"/>
        <end position="371"/>
    </location>
</feature>
<evidence type="ECO:0000256" key="4">
    <source>
        <dbReference type="ARBA" id="ARBA00022989"/>
    </source>
</evidence>
<evidence type="ECO:0000256" key="1">
    <source>
        <dbReference type="ARBA" id="ARBA00004141"/>
    </source>
</evidence>
<feature type="domain" description="Potassium channel" evidence="9">
    <location>
        <begin position="358"/>
        <end position="432"/>
    </location>
</feature>
<keyword evidence="11" id="KW-1185">Reference proteome</keyword>
<reference evidence="10 11" key="1">
    <citation type="submission" date="2014-04" db="EMBL/GenBank/DDBJ databases">
        <title>Evolutionary Origins and Diversification of the Mycorrhizal Mutualists.</title>
        <authorList>
            <consortium name="DOE Joint Genome Institute"/>
            <consortium name="Mycorrhizal Genomics Consortium"/>
            <person name="Kohler A."/>
            <person name="Kuo A."/>
            <person name="Nagy L.G."/>
            <person name="Floudas D."/>
            <person name="Copeland A."/>
            <person name="Barry K.W."/>
            <person name="Cichocki N."/>
            <person name="Veneault-Fourrey C."/>
            <person name="LaButti K."/>
            <person name="Lindquist E.A."/>
            <person name="Lipzen A."/>
            <person name="Lundell T."/>
            <person name="Morin E."/>
            <person name="Murat C."/>
            <person name="Riley R."/>
            <person name="Ohm R."/>
            <person name="Sun H."/>
            <person name="Tunlid A."/>
            <person name="Henrissat B."/>
            <person name="Grigoriev I.V."/>
            <person name="Hibbett D.S."/>
            <person name="Martin F."/>
        </authorList>
    </citation>
    <scope>NUCLEOTIDE SEQUENCE [LARGE SCALE GENOMIC DNA]</scope>
    <source>
        <strain evidence="10 11">Koide BX008</strain>
    </source>
</reference>
<dbReference type="PANTHER" id="PTHR11003">
    <property type="entry name" value="POTASSIUM CHANNEL, SUBFAMILY K"/>
    <property type="match status" value="1"/>
</dbReference>
<gene>
    <name evidence="10" type="ORF">M378DRAFT_168600</name>
</gene>
<dbReference type="InterPro" id="IPR003280">
    <property type="entry name" value="2pore_dom_K_chnl"/>
</dbReference>
<dbReference type="Gene3D" id="1.10.287.70">
    <property type="match status" value="2"/>
</dbReference>
<evidence type="ECO:0000256" key="7">
    <source>
        <dbReference type="ARBA" id="ARBA00023303"/>
    </source>
</evidence>
<dbReference type="AlphaFoldDB" id="A0A0C2WF13"/>
<keyword evidence="6 8" id="KW-0472">Membrane</keyword>
<keyword evidence="2" id="KW-0813">Transport</keyword>
<evidence type="ECO:0000313" key="10">
    <source>
        <dbReference type="EMBL" id="KIL59972.1"/>
    </source>
</evidence>
<feature type="transmembrane region" description="Helical" evidence="8">
    <location>
        <begin position="409"/>
        <end position="426"/>
    </location>
</feature>
<dbReference type="SUPFAM" id="SSF81324">
    <property type="entry name" value="Voltage-gated potassium channels"/>
    <property type="match status" value="2"/>
</dbReference>
<dbReference type="PANTHER" id="PTHR11003:SF342">
    <property type="entry name" value="OUTWARD-RECTIFIER POTASSIUM CHANNEL TOK1"/>
    <property type="match status" value="1"/>
</dbReference>
<evidence type="ECO:0000256" key="6">
    <source>
        <dbReference type="ARBA" id="ARBA00023136"/>
    </source>
</evidence>
<feature type="transmembrane region" description="Helical" evidence="8">
    <location>
        <begin position="102"/>
        <end position="121"/>
    </location>
</feature>
<dbReference type="HOGENOM" id="CLU_013394_0_0_1"/>
<evidence type="ECO:0000256" key="3">
    <source>
        <dbReference type="ARBA" id="ARBA00022692"/>
    </source>
</evidence>
<feature type="transmembrane region" description="Helical" evidence="8">
    <location>
        <begin position="185"/>
        <end position="206"/>
    </location>
</feature>
<dbReference type="GO" id="GO:0030322">
    <property type="term" value="P:stabilization of membrane potential"/>
    <property type="evidence" value="ECO:0007669"/>
    <property type="project" value="TreeGrafter"/>
</dbReference>
<dbReference type="GO" id="GO:0005886">
    <property type="term" value="C:plasma membrane"/>
    <property type="evidence" value="ECO:0007669"/>
    <property type="project" value="TreeGrafter"/>
</dbReference>
<feature type="transmembrane region" description="Helical" evidence="8">
    <location>
        <begin position="133"/>
        <end position="164"/>
    </location>
</feature>
<keyword evidence="4 8" id="KW-1133">Transmembrane helix</keyword>
<keyword evidence="5" id="KW-0406">Ion transport</keyword>